<feature type="chain" id="PRO_5012206036" description="Lipoprotein" evidence="2">
    <location>
        <begin position="30"/>
        <end position="75"/>
    </location>
</feature>
<evidence type="ECO:0000256" key="1">
    <source>
        <dbReference type="SAM" id="MobiDB-lite"/>
    </source>
</evidence>
<keyword evidence="2" id="KW-0732">Signal</keyword>
<organism evidence="3">
    <name type="scientific">Nonomuraea gerenzanensis</name>
    <dbReference type="NCBI Taxonomy" id="93944"/>
    <lineage>
        <taxon>Bacteria</taxon>
        <taxon>Bacillati</taxon>
        <taxon>Actinomycetota</taxon>
        <taxon>Actinomycetes</taxon>
        <taxon>Streptosporangiales</taxon>
        <taxon>Streptosporangiaceae</taxon>
        <taxon>Nonomuraea</taxon>
    </lineage>
</organism>
<dbReference type="PROSITE" id="PS51257">
    <property type="entry name" value="PROKAR_LIPOPROTEIN"/>
    <property type="match status" value="1"/>
</dbReference>
<feature type="signal peptide" evidence="2">
    <location>
        <begin position="1"/>
        <end position="29"/>
    </location>
</feature>
<accession>A0A1M4EFG5</accession>
<dbReference type="RefSeq" id="WP_225266308.1">
    <property type="nucleotide sequence ID" value="NZ_CP084058.1"/>
</dbReference>
<feature type="region of interest" description="Disordered" evidence="1">
    <location>
        <begin position="54"/>
        <end position="75"/>
    </location>
</feature>
<evidence type="ECO:0008006" key="4">
    <source>
        <dbReference type="Google" id="ProtNLM"/>
    </source>
</evidence>
<evidence type="ECO:0000256" key="2">
    <source>
        <dbReference type="SAM" id="SignalP"/>
    </source>
</evidence>
<name>A0A1M4EFG5_9ACTN</name>
<dbReference type="EMBL" id="LT559118">
    <property type="protein sequence ID" value="SBO97550.1"/>
    <property type="molecule type" value="Genomic_DNA"/>
</dbReference>
<evidence type="ECO:0000313" key="3">
    <source>
        <dbReference type="EMBL" id="SBO97550.1"/>
    </source>
</evidence>
<proteinExistence type="predicted"/>
<sequence>MIRKLVTATTTAGLLATAMVTFGGTAAGAASCTGSCIEKSAAAAPSVARQFPWEASGAPISPDGGYQPDGGYHND</sequence>
<protein>
    <recommendedName>
        <fullName evidence="4">Lipoprotein</fullName>
    </recommendedName>
</protein>
<reference evidence="3" key="1">
    <citation type="submission" date="2016-04" db="EMBL/GenBank/DDBJ databases">
        <authorList>
            <person name="Evans L.H."/>
            <person name="Alamgir A."/>
            <person name="Owens N."/>
            <person name="Weber N.D."/>
            <person name="Virtaneva K."/>
            <person name="Barbian K."/>
            <person name="Babar A."/>
            <person name="Rosenke K."/>
        </authorList>
    </citation>
    <scope>NUCLEOTIDE SEQUENCE</scope>
    <source>
        <strain evidence="3">Nono1</strain>
    </source>
</reference>
<gene>
    <name evidence="3" type="ORF">BN4615_P7066</name>
</gene>
<dbReference type="AlphaFoldDB" id="A0A1M4EFG5"/>